<evidence type="ECO:0008006" key="4">
    <source>
        <dbReference type="Google" id="ProtNLM"/>
    </source>
</evidence>
<dbReference type="Pfam" id="PF10025">
    <property type="entry name" value="DUF2267"/>
    <property type="match status" value="1"/>
</dbReference>
<dbReference type="Gene3D" id="1.10.490.110">
    <property type="entry name" value="Uncharacterized conserved protein DUF2267"/>
    <property type="match status" value="1"/>
</dbReference>
<feature type="compositionally biased region" description="Basic and acidic residues" evidence="1">
    <location>
        <begin position="52"/>
        <end position="61"/>
    </location>
</feature>
<name>A0A084IIA1_SALHC</name>
<protein>
    <recommendedName>
        <fullName evidence="4">DUF2267 domain-containing protein</fullName>
    </recommendedName>
</protein>
<reference evidence="2 3" key="1">
    <citation type="submission" date="2013-03" db="EMBL/GenBank/DDBJ databases">
        <title>Salinisphaera hydrothermalis C41B8 Genome Sequencing.</title>
        <authorList>
            <person name="Li C."/>
            <person name="Lai Q."/>
            <person name="Shao Z."/>
        </authorList>
    </citation>
    <scope>NUCLEOTIDE SEQUENCE [LARGE SCALE GENOMIC DNA]</scope>
    <source>
        <strain evidence="2 3">C41B8</strain>
    </source>
</reference>
<proteinExistence type="predicted"/>
<dbReference type="AlphaFoldDB" id="A0A084IIA1"/>
<sequence>MQTEEFVSEVARAADLSDQDEAATIAHATVETICAHLPAEQVRELASQLPREMTRAAEDGRTQTTENPAEISQDEFFQQVAIRAERDRAEIEPAVRAAITVFKRALSRGETTDIVLDAPRELDALLTA</sequence>
<dbReference type="Proteomes" id="UP000028302">
    <property type="component" value="Unassembled WGS sequence"/>
</dbReference>
<evidence type="ECO:0000256" key="1">
    <source>
        <dbReference type="SAM" id="MobiDB-lite"/>
    </source>
</evidence>
<evidence type="ECO:0000313" key="2">
    <source>
        <dbReference type="EMBL" id="KEZ76435.1"/>
    </source>
</evidence>
<accession>A0A084IIA1</accession>
<dbReference type="InterPro" id="IPR018727">
    <property type="entry name" value="DUF2267"/>
</dbReference>
<dbReference type="eggNOG" id="ENOG5030K9M">
    <property type="taxonomic scope" value="Bacteria"/>
</dbReference>
<organism evidence="2 3">
    <name type="scientific">Salinisphaera hydrothermalis (strain C41B8)</name>
    <dbReference type="NCBI Taxonomy" id="1304275"/>
    <lineage>
        <taxon>Bacteria</taxon>
        <taxon>Pseudomonadati</taxon>
        <taxon>Pseudomonadota</taxon>
        <taxon>Gammaproteobacteria</taxon>
        <taxon>Salinisphaerales</taxon>
        <taxon>Salinisphaeraceae</taxon>
        <taxon>Salinisphaera</taxon>
    </lineage>
</organism>
<dbReference type="RefSeq" id="WP_037340044.1">
    <property type="nucleotide sequence ID" value="NZ_APNK01000030.1"/>
</dbReference>
<comment type="caution">
    <text evidence="2">The sequence shown here is derived from an EMBL/GenBank/DDBJ whole genome shotgun (WGS) entry which is preliminary data.</text>
</comment>
<dbReference type="STRING" id="1304275.C41B8_15130"/>
<evidence type="ECO:0000313" key="3">
    <source>
        <dbReference type="Proteomes" id="UP000028302"/>
    </source>
</evidence>
<gene>
    <name evidence="2" type="ORF">C41B8_15130</name>
</gene>
<feature type="region of interest" description="Disordered" evidence="1">
    <location>
        <begin position="50"/>
        <end position="71"/>
    </location>
</feature>
<dbReference type="OrthoDB" id="7062840at2"/>
<dbReference type="EMBL" id="APNK01000030">
    <property type="protein sequence ID" value="KEZ76435.1"/>
    <property type="molecule type" value="Genomic_DNA"/>
</dbReference>
<dbReference type="InterPro" id="IPR038282">
    <property type="entry name" value="DUF2267_sf"/>
</dbReference>
<keyword evidence="3" id="KW-1185">Reference proteome</keyword>